<keyword evidence="3" id="KW-1003">Cell membrane</keyword>
<dbReference type="OrthoDB" id="9779128at2"/>
<dbReference type="RefSeq" id="WP_094199142.1">
    <property type="nucleotide sequence ID" value="NZ_NBIM01000001.1"/>
</dbReference>
<dbReference type="GO" id="GO:0008932">
    <property type="term" value="F:lytic endotransglycosylase activity"/>
    <property type="evidence" value="ECO:0007669"/>
    <property type="project" value="UniProtKB-UniRule"/>
</dbReference>
<feature type="chain" id="PRO_5013410575" description="Endolytic peptidoglycan transglycosylase RlpA" evidence="5">
    <location>
        <begin position="21"/>
        <end position="131"/>
    </location>
</feature>
<sequence length="131" mass="14577">MSALLRYCCFFVLFGLSACGSRPDVSVPAPERETVFLNEGQASYYGARHHGRKTASGERFNKNALTAAHKTLPFGSKVRVTNLRNQRSVVVRINDRGPYAKRRVIDLSEQAAREIGMIRSGVAPVRLELLK</sequence>
<dbReference type="AlphaFoldDB" id="A0A233RG48"/>
<dbReference type="InterPro" id="IPR012997">
    <property type="entry name" value="RplA"/>
</dbReference>
<feature type="signal peptide" evidence="5">
    <location>
        <begin position="1"/>
        <end position="20"/>
    </location>
</feature>
<dbReference type="PANTHER" id="PTHR34183:SF8">
    <property type="entry name" value="ENDOLYTIC PEPTIDOGLYCAN TRANSGLYCOSYLASE RLPA-RELATED"/>
    <property type="match status" value="1"/>
</dbReference>
<evidence type="ECO:0000256" key="2">
    <source>
        <dbReference type="ARBA" id="ARBA00023316"/>
    </source>
</evidence>
<dbReference type="EMBL" id="NBIM01000001">
    <property type="protein sequence ID" value="OXY82362.1"/>
    <property type="molecule type" value="Genomic_DNA"/>
</dbReference>
<keyword evidence="5" id="KW-0732">Signal</keyword>
<name>A0A233RG48_9GAMM</name>
<keyword evidence="3 7" id="KW-0449">Lipoprotein</keyword>
<evidence type="ECO:0000256" key="3">
    <source>
        <dbReference type="HAMAP-Rule" id="MF_02071"/>
    </source>
</evidence>
<comment type="similarity">
    <text evidence="3 4">Belongs to the RlpA family.</text>
</comment>
<dbReference type="GO" id="GO:0005886">
    <property type="term" value="C:plasma membrane"/>
    <property type="evidence" value="ECO:0007669"/>
    <property type="project" value="UniProtKB-SubCell"/>
</dbReference>
<dbReference type="InterPro" id="IPR036908">
    <property type="entry name" value="RlpA-like_sf"/>
</dbReference>
<keyword evidence="3" id="KW-0472">Membrane</keyword>
<organism evidence="7 8">
    <name type="scientific">Oceanimonas doudoroffii</name>
    <dbReference type="NCBI Taxonomy" id="84158"/>
    <lineage>
        <taxon>Bacteria</taxon>
        <taxon>Pseudomonadati</taxon>
        <taxon>Pseudomonadota</taxon>
        <taxon>Gammaproteobacteria</taxon>
        <taxon>Aeromonadales</taxon>
        <taxon>Aeromonadaceae</taxon>
        <taxon>Oceanimonas</taxon>
    </lineage>
</organism>
<proteinExistence type="inferred from homology"/>
<dbReference type="CDD" id="cd22268">
    <property type="entry name" value="DPBB_RlpA-like"/>
    <property type="match status" value="1"/>
</dbReference>
<dbReference type="Pfam" id="PF03330">
    <property type="entry name" value="DPBB_1"/>
    <property type="match status" value="1"/>
</dbReference>
<evidence type="ECO:0000313" key="7">
    <source>
        <dbReference type="EMBL" id="OXY82362.1"/>
    </source>
</evidence>
<dbReference type="NCBIfam" id="TIGR00413">
    <property type="entry name" value="rlpA"/>
    <property type="match status" value="1"/>
</dbReference>
<comment type="function">
    <text evidence="3">Lytic transglycosylase with a strong preference for naked glycan strands that lack stem peptides.</text>
</comment>
<evidence type="ECO:0000256" key="4">
    <source>
        <dbReference type="RuleBase" id="RU003495"/>
    </source>
</evidence>
<dbReference type="Proteomes" id="UP000242757">
    <property type="component" value="Unassembled WGS sequence"/>
</dbReference>
<keyword evidence="8" id="KW-1185">Reference proteome</keyword>
<evidence type="ECO:0000313" key="8">
    <source>
        <dbReference type="Proteomes" id="UP000242757"/>
    </source>
</evidence>
<feature type="domain" description="RlpA-like protein double-psi beta-barrel" evidence="6">
    <location>
        <begin position="39"/>
        <end position="126"/>
    </location>
</feature>
<dbReference type="GO" id="GO:0000270">
    <property type="term" value="P:peptidoglycan metabolic process"/>
    <property type="evidence" value="ECO:0007669"/>
    <property type="project" value="UniProtKB-UniRule"/>
</dbReference>
<gene>
    <name evidence="3" type="primary">rlpA</name>
    <name evidence="7" type="ORF">B6S08_02170</name>
</gene>
<dbReference type="Gene3D" id="2.40.40.10">
    <property type="entry name" value="RlpA-like domain"/>
    <property type="match status" value="1"/>
</dbReference>
<evidence type="ECO:0000256" key="5">
    <source>
        <dbReference type="SAM" id="SignalP"/>
    </source>
</evidence>
<dbReference type="PANTHER" id="PTHR34183">
    <property type="entry name" value="ENDOLYTIC PEPTIDOGLYCAN TRANSGLYCOSYLASE RLPA"/>
    <property type="match status" value="1"/>
</dbReference>
<accession>A0A233RG48</accession>
<keyword evidence="3" id="KW-0564">Palmitate</keyword>
<dbReference type="InterPro" id="IPR009009">
    <property type="entry name" value="RlpA-like_DPBB"/>
</dbReference>
<reference evidence="7 8" key="1">
    <citation type="submission" date="2017-08" db="EMBL/GenBank/DDBJ databases">
        <title>A Genome Sequence of Oceanimonas doudoroffii ATCC 27123T.</title>
        <authorList>
            <person name="Brennan M.A."/>
            <person name="Maclea K.S."/>
            <person name="Mcclelland W.D."/>
            <person name="Trachtenberg A.M."/>
        </authorList>
    </citation>
    <scope>NUCLEOTIDE SEQUENCE [LARGE SCALE GENOMIC DNA]</scope>
    <source>
        <strain evidence="7 8">ATCC 27123</strain>
    </source>
</reference>
<dbReference type="InterPro" id="IPR034718">
    <property type="entry name" value="RlpA"/>
</dbReference>
<protein>
    <recommendedName>
        <fullName evidence="3">Endolytic peptidoglycan transglycosylase RlpA</fullName>
        <ecNumber evidence="3">4.2.2.-</ecNumber>
    </recommendedName>
</protein>
<dbReference type="EC" id="4.2.2.-" evidence="3"/>
<keyword evidence="1 3" id="KW-0456">Lyase</keyword>
<evidence type="ECO:0000259" key="6">
    <source>
        <dbReference type="Pfam" id="PF03330"/>
    </source>
</evidence>
<dbReference type="GO" id="GO:0071555">
    <property type="term" value="P:cell wall organization"/>
    <property type="evidence" value="ECO:0007669"/>
    <property type="project" value="UniProtKB-KW"/>
</dbReference>
<dbReference type="SUPFAM" id="SSF50685">
    <property type="entry name" value="Barwin-like endoglucanases"/>
    <property type="match status" value="1"/>
</dbReference>
<comment type="subcellular location">
    <subcellularLocation>
        <location evidence="3">Cell membrane</location>
        <topology evidence="3">Lipid-anchor</topology>
    </subcellularLocation>
</comment>
<dbReference type="HAMAP" id="MF_02071">
    <property type="entry name" value="RlpA"/>
    <property type="match status" value="1"/>
</dbReference>
<comment type="caution">
    <text evidence="7">The sequence shown here is derived from an EMBL/GenBank/DDBJ whole genome shotgun (WGS) entry which is preliminary data.</text>
</comment>
<evidence type="ECO:0000256" key="1">
    <source>
        <dbReference type="ARBA" id="ARBA00023239"/>
    </source>
</evidence>
<dbReference type="PROSITE" id="PS51257">
    <property type="entry name" value="PROKAR_LIPOPROTEIN"/>
    <property type="match status" value="1"/>
</dbReference>
<keyword evidence="2 3" id="KW-0961">Cell wall biogenesis/degradation</keyword>